<gene>
    <name evidence="6" type="ORF">IHV25_08280</name>
</gene>
<feature type="region of interest" description="Disordered" evidence="5">
    <location>
        <begin position="360"/>
        <end position="400"/>
    </location>
</feature>
<dbReference type="Proteomes" id="UP000631034">
    <property type="component" value="Unassembled WGS sequence"/>
</dbReference>
<feature type="region of interest" description="Disordered" evidence="5">
    <location>
        <begin position="534"/>
        <end position="561"/>
    </location>
</feature>
<dbReference type="Gene3D" id="3.60.20.10">
    <property type="entry name" value="Glutamine Phosphoribosylpyrophosphate, subunit 1, domain 1"/>
    <property type="match status" value="2"/>
</dbReference>
<dbReference type="InterPro" id="IPR043147">
    <property type="entry name" value="Penicillin_amidase_A-knob"/>
</dbReference>
<dbReference type="Gene3D" id="1.10.1400.10">
    <property type="match status" value="1"/>
</dbReference>
<protein>
    <submittedName>
        <fullName evidence="6">Penicillin acylase family protein</fullName>
    </submittedName>
</protein>
<dbReference type="AlphaFoldDB" id="A0A8J6Z0D6"/>
<organism evidence="6 7">
    <name type="scientific">Phaeovibrio sulfidiphilus</name>
    <dbReference type="NCBI Taxonomy" id="1220600"/>
    <lineage>
        <taxon>Bacteria</taxon>
        <taxon>Pseudomonadati</taxon>
        <taxon>Pseudomonadota</taxon>
        <taxon>Alphaproteobacteria</taxon>
        <taxon>Rhodospirillales</taxon>
        <taxon>Rhodospirillaceae</taxon>
        <taxon>Phaeovibrio</taxon>
    </lineage>
</organism>
<dbReference type="GO" id="GO:0016811">
    <property type="term" value="F:hydrolase activity, acting on carbon-nitrogen (but not peptide) bonds, in linear amides"/>
    <property type="evidence" value="ECO:0007669"/>
    <property type="project" value="InterPro"/>
</dbReference>
<feature type="binding site" evidence="4">
    <location>
        <position position="351"/>
    </location>
    <ligand>
        <name>Ca(2+)</name>
        <dbReference type="ChEBI" id="CHEBI:29108"/>
    </ligand>
</feature>
<evidence type="ECO:0000256" key="1">
    <source>
        <dbReference type="ARBA" id="ARBA00006586"/>
    </source>
</evidence>
<evidence type="ECO:0000256" key="4">
    <source>
        <dbReference type="PIRSR" id="PIRSR001227-2"/>
    </source>
</evidence>
<comment type="caution">
    <text evidence="6">The sequence shown here is derived from an EMBL/GenBank/DDBJ whole genome shotgun (WGS) entry which is preliminary data.</text>
</comment>
<comment type="cofactor">
    <cofactor evidence="4">
        <name>Ca(2+)</name>
        <dbReference type="ChEBI" id="CHEBI:29108"/>
    </cofactor>
    <text evidence="4">Binds 1 Ca(2+) ion per dimer.</text>
</comment>
<dbReference type="InterPro" id="IPR029055">
    <property type="entry name" value="Ntn_hydrolases_N"/>
</dbReference>
<keyword evidence="7" id="KW-1185">Reference proteome</keyword>
<dbReference type="InterPro" id="IPR014395">
    <property type="entry name" value="Pen/GL7ACA/AHL_acylase"/>
</dbReference>
<comment type="similarity">
    <text evidence="1">Belongs to the peptidase S45 family.</text>
</comment>
<keyword evidence="2" id="KW-0378">Hydrolase</keyword>
<dbReference type="PANTHER" id="PTHR34218">
    <property type="entry name" value="PEPTIDASE S45 PENICILLIN AMIDASE"/>
    <property type="match status" value="1"/>
</dbReference>
<sequence>MRTVAKVLFACLCVVVVVLALVWALLVSSLPPRDAVVSVSLGRTGINSDAGGGRQVPPEPYPLFPGDRIKITRDRYGIPTIRASDVRDAAYALGYVHARDRLWQMEMVRRLGTGRQSEIFGGRTLAADRFMRTLGLEELCAGDLAASDAEVKYFIRAYTDGVNQFLRSRRGALPPEFLVYAHDPEPWRDTDTLLLGRLLALWQSQDWVAQIYRGALGQLLEPRQLQTLWPDLAEPPDGDATWDTSHAVRMAGVAGQNVRGWLALLGELEESRALPRVSGNLWAASGSKTTSGLPLVAGDFHGDDRVPAHWYLVRIETPEGTLSGGTLPGFPFVLTGQNDDLAFGLNGSASDTAEVLVERSCDPDGRPQAGPQPDPRSGPVSDAVSDAGSHAGAPDIGSDNGFATHYLDNGRVRAFSVREERIRVRFSPDEVLRVRSSRNGVIVSDGIRLPRSGGWGPVGPLALRSSALAPGSTLPEALYRLNRARSVAEVHSAARFFSAPHWTVVYATRDGRIGRLDPAASSRQHALRAVPFAPRPGWLAPDDPGRHGFRLSDGAPADPDPDPVSIPVPAQDFVLSTNDPPPWTGKTPAPSFGQGMSGQARALRLAALLEEARALDVPAAGRILDDRFSPALASLLPLMLRFSPDFEVTGSRSIAAAHYLLSSGGWGYRMDPERLEPLLAVAWLHELNDALFGGIPGRGRPFRQPFDPGPVVRVLAADGFWCREALQDARSESPQDTCGPLLRETLLVSLARLNRENPGMDLFTQGRRDRVQRSAIHSGALEGVPVLGRLAHLSLPPAGGLQSLDRRGGDEPHDGFFPVAGLGSGLRVVLDPARADNSRYAVVPGQSGHFLSPAYRNQVALWASGQLIGMDSTDTSGGTTVLRPVSSDDTEGSGVLFTLVRCIKSLLK</sequence>
<name>A0A8J6Z0D6_9PROT</name>
<dbReference type="Pfam" id="PF01804">
    <property type="entry name" value="Penicil_amidase"/>
    <property type="match status" value="1"/>
</dbReference>
<dbReference type="GO" id="GO:0046872">
    <property type="term" value="F:metal ion binding"/>
    <property type="evidence" value="ECO:0007669"/>
    <property type="project" value="UniProtKB-KW"/>
</dbReference>
<accession>A0A8J6Z0D6</accession>
<evidence type="ECO:0000313" key="6">
    <source>
        <dbReference type="EMBL" id="MBE1237643.1"/>
    </source>
</evidence>
<dbReference type="InterPro" id="IPR043146">
    <property type="entry name" value="Penicillin_amidase_N_B-knob"/>
</dbReference>
<dbReference type="GO" id="GO:0017000">
    <property type="term" value="P:antibiotic biosynthetic process"/>
    <property type="evidence" value="ECO:0007669"/>
    <property type="project" value="InterPro"/>
</dbReference>
<dbReference type="PIRSF" id="PIRSF001227">
    <property type="entry name" value="Pen_acylase"/>
    <property type="match status" value="1"/>
</dbReference>
<evidence type="ECO:0000256" key="5">
    <source>
        <dbReference type="SAM" id="MobiDB-lite"/>
    </source>
</evidence>
<keyword evidence="4" id="KW-0479">Metal-binding</keyword>
<dbReference type="InterPro" id="IPR002692">
    <property type="entry name" value="S45"/>
</dbReference>
<dbReference type="Gene3D" id="1.10.439.10">
    <property type="entry name" value="Penicillin Amidohydrolase, domain 1"/>
    <property type="match status" value="1"/>
</dbReference>
<dbReference type="InterPro" id="IPR023343">
    <property type="entry name" value="Penicillin_amidase_dom1"/>
</dbReference>
<dbReference type="RefSeq" id="WP_192534652.1">
    <property type="nucleotide sequence ID" value="NZ_JACZHT010000006.1"/>
</dbReference>
<dbReference type="SUPFAM" id="SSF56235">
    <property type="entry name" value="N-terminal nucleophile aminohydrolases (Ntn hydrolases)"/>
    <property type="match status" value="1"/>
</dbReference>
<evidence type="ECO:0000256" key="2">
    <source>
        <dbReference type="ARBA" id="ARBA00022801"/>
    </source>
</evidence>
<dbReference type="PANTHER" id="PTHR34218:SF4">
    <property type="entry name" value="ACYL-HOMOSERINE LACTONE ACYLASE QUIP"/>
    <property type="match status" value="1"/>
</dbReference>
<keyword evidence="4" id="KW-0106">Calcium</keyword>
<evidence type="ECO:0000256" key="3">
    <source>
        <dbReference type="ARBA" id="ARBA00023145"/>
    </source>
</evidence>
<dbReference type="Gene3D" id="2.30.120.10">
    <property type="match status" value="2"/>
</dbReference>
<dbReference type="EMBL" id="JACZHT010000006">
    <property type="protein sequence ID" value="MBE1237643.1"/>
    <property type="molecule type" value="Genomic_DNA"/>
</dbReference>
<evidence type="ECO:0000313" key="7">
    <source>
        <dbReference type="Proteomes" id="UP000631034"/>
    </source>
</evidence>
<reference evidence="6" key="1">
    <citation type="submission" date="2020-10" db="EMBL/GenBank/DDBJ databases">
        <title>Genome sequence of the unusual species of purple photosynthetic bacteria, Phaeovibrio sulfidiphilus DSM 23193, type strain.</title>
        <authorList>
            <person name="Kyndt J.A."/>
            <person name="Meyer T.E."/>
        </authorList>
    </citation>
    <scope>NUCLEOTIDE SEQUENCE</scope>
    <source>
        <strain evidence="6">DSM 23193</strain>
    </source>
</reference>
<proteinExistence type="inferred from homology"/>
<keyword evidence="3" id="KW-0865">Zymogen</keyword>